<comment type="caution">
    <text evidence="2">The sequence shown here is derived from an EMBL/GenBank/DDBJ whole genome shotgun (WGS) entry which is preliminary data.</text>
</comment>
<dbReference type="AlphaFoldDB" id="A0A4R8CKS9"/>
<reference evidence="2 3" key="1">
    <citation type="submission" date="2019-03" db="EMBL/GenBank/DDBJ databases">
        <title>Genomic Encyclopedia of Type Strains, Phase III (KMG-III): the genomes of soil and plant-associated and newly described type strains.</title>
        <authorList>
            <person name="Whitman W."/>
        </authorList>
    </citation>
    <scope>NUCLEOTIDE SEQUENCE [LARGE SCALE GENOMIC DNA]</scope>
    <source>
        <strain evidence="2 3">VKM Ac-2573</strain>
    </source>
</reference>
<keyword evidence="2" id="KW-0456">Lyase</keyword>
<keyword evidence="3" id="KW-1185">Reference proteome</keyword>
<dbReference type="OrthoDB" id="1645442at2"/>
<proteinExistence type="predicted"/>
<sequence>MTASLTATVLGTPDPPALADFYRELLGWVEMTREPGWVRLRAPEQERPGLSFQLEKDHVPPVWPQDPDSQQMQAHLDIQVDDLDREVERAVELGATIESHQPQPDGVRVMRDPHGHLFCLYIPGY</sequence>
<dbReference type="InterPro" id="IPR037523">
    <property type="entry name" value="VOC_core"/>
</dbReference>
<evidence type="ECO:0000259" key="1">
    <source>
        <dbReference type="PROSITE" id="PS51819"/>
    </source>
</evidence>
<name>A0A4R8CKS9_9ACTN</name>
<dbReference type="SUPFAM" id="SSF54593">
    <property type="entry name" value="Glyoxalase/Bleomycin resistance protein/Dihydroxybiphenyl dioxygenase"/>
    <property type="match status" value="1"/>
</dbReference>
<dbReference type="Proteomes" id="UP000295146">
    <property type="component" value="Unassembled WGS sequence"/>
</dbReference>
<dbReference type="EMBL" id="SODP01000001">
    <property type="protein sequence ID" value="TDW76599.1"/>
    <property type="molecule type" value="Genomic_DNA"/>
</dbReference>
<protein>
    <submittedName>
        <fullName evidence="2">Catechol 2,3-dioxygenase-like lactoylglutathione lyase family enzyme</fullName>
    </submittedName>
</protein>
<dbReference type="PROSITE" id="PS51819">
    <property type="entry name" value="VOC"/>
    <property type="match status" value="1"/>
</dbReference>
<accession>A0A4R8CKS9</accession>
<dbReference type="PANTHER" id="PTHR35908:SF1">
    <property type="entry name" value="CONSERVED PROTEIN"/>
    <property type="match status" value="1"/>
</dbReference>
<evidence type="ECO:0000313" key="2">
    <source>
        <dbReference type="EMBL" id="TDW76599.1"/>
    </source>
</evidence>
<evidence type="ECO:0000313" key="3">
    <source>
        <dbReference type="Proteomes" id="UP000295146"/>
    </source>
</evidence>
<dbReference type="GO" id="GO:0016829">
    <property type="term" value="F:lyase activity"/>
    <property type="evidence" value="ECO:0007669"/>
    <property type="project" value="UniProtKB-KW"/>
</dbReference>
<dbReference type="Gene3D" id="3.10.180.10">
    <property type="entry name" value="2,3-Dihydroxybiphenyl 1,2-Dioxygenase, domain 1"/>
    <property type="match status" value="1"/>
</dbReference>
<organism evidence="2 3">
    <name type="scientific">Kribbella pratensis</name>
    <dbReference type="NCBI Taxonomy" id="2512112"/>
    <lineage>
        <taxon>Bacteria</taxon>
        <taxon>Bacillati</taxon>
        <taxon>Actinomycetota</taxon>
        <taxon>Actinomycetes</taxon>
        <taxon>Propionibacteriales</taxon>
        <taxon>Kribbellaceae</taxon>
        <taxon>Kribbella</taxon>
    </lineage>
</organism>
<gene>
    <name evidence="2" type="ORF">EV653_1756</name>
</gene>
<dbReference type="CDD" id="cd06587">
    <property type="entry name" value="VOC"/>
    <property type="match status" value="1"/>
</dbReference>
<dbReference type="Pfam" id="PF18029">
    <property type="entry name" value="Glyoxalase_6"/>
    <property type="match status" value="1"/>
</dbReference>
<dbReference type="InterPro" id="IPR041581">
    <property type="entry name" value="Glyoxalase_6"/>
</dbReference>
<dbReference type="InterPro" id="IPR029068">
    <property type="entry name" value="Glyas_Bleomycin-R_OHBP_Dase"/>
</dbReference>
<dbReference type="RefSeq" id="WP_134099854.1">
    <property type="nucleotide sequence ID" value="NZ_SODP01000001.1"/>
</dbReference>
<feature type="domain" description="VOC" evidence="1">
    <location>
        <begin position="4"/>
        <end position="123"/>
    </location>
</feature>
<dbReference type="PANTHER" id="PTHR35908">
    <property type="entry name" value="HYPOTHETICAL FUSION PROTEIN"/>
    <property type="match status" value="1"/>
</dbReference>